<sequence length="236" mass="26813">MPIRLSSRGDPSSIFGFLDTLKSTFMKLRTVAASLLLTLVATTAKANVADVGAPVPIYTEAELIKLIEQNKHLQRVRADNCQLVEDIVARATRINLPAYEFLYGDMLAWGVCVEQDVELGLYYIENAAHQGLPAALEQIGRYYSRGTLVQQDKERAIPYLREAASMGNLNARIHLAELLLRDYGSPLDYEDAYRWLYNSVTADKRQHKRITVLRNGLEQRMPQNVIARAKRRDTFW</sequence>
<proteinExistence type="predicted"/>
<dbReference type="EMBL" id="DS267842">
    <property type="protein sequence ID" value="EDN56272.1"/>
    <property type="molecule type" value="Genomic_DNA"/>
</dbReference>
<evidence type="ECO:0008006" key="3">
    <source>
        <dbReference type="Google" id="ProtNLM"/>
    </source>
</evidence>
<dbReference type="SMART" id="SM00671">
    <property type="entry name" value="SEL1"/>
    <property type="match status" value="3"/>
</dbReference>
<name>A0ABM9WS77_VIBAE</name>
<dbReference type="InterPro" id="IPR052945">
    <property type="entry name" value="Mitotic_Regulator"/>
</dbReference>
<keyword evidence="2" id="KW-1185">Reference proteome</keyword>
<dbReference type="SUPFAM" id="SSF81901">
    <property type="entry name" value="HCP-like"/>
    <property type="match status" value="1"/>
</dbReference>
<accession>A0ABM9WS77</accession>
<gene>
    <name evidence="1" type="ORF">VEx25_2032</name>
</gene>
<dbReference type="PANTHER" id="PTHR43628">
    <property type="entry name" value="ACTIVATOR OF C KINASE PROTEIN 1-RELATED"/>
    <property type="match status" value="1"/>
</dbReference>
<organism evidence="1 2">
    <name type="scientific">Vibrio antiquarius (strain Ex25)</name>
    <dbReference type="NCBI Taxonomy" id="150340"/>
    <lineage>
        <taxon>Bacteria</taxon>
        <taxon>Pseudomonadati</taxon>
        <taxon>Pseudomonadota</taxon>
        <taxon>Gammaproteobacteria</taxon>
        <taxon>Vibrionales</taxon>
        <taxon>Vibrionaceae</taxon>
        <taxon>Vibrio</taxon>
        <taxon>Vibrio diabolicus subgroup</taxon>
    </lineage>
</organism>
<dbReference type="InterPro" id="IPR011990">
    <property type="entry name" value="TPR-like_helical_dom_sf"/>
</dbReference>
<evidence type="ECO:0000313" key="1">
    <source>
        <dbReference type="EMBL" id="EDN56272.1"/>
    </source>
</evidence>
<dbReference type="Pfam" id="PF08238">
    <property type="entry name" value="Sel1"/>
    <property type="match status" value="3"/>
</dbReference>
<reference evidence="2" key="1">
    <citation type="submission" date="2006-10" db="EMBL/GenBank/DDBJ databases">
        <authorList>
            <person name="Heidelberg J."/>
            <person name="Sebastian Y."/>
        </authorList>
    </citation>
    <scope>NUCLEOTIDE SEQUENCE [LARGE SCALE GENOMIC DNA]</scope>
    <source>
        <strain evidence="2">EX25</strain>
    </source>
</reference>
<dbReference type="Proteomes" id="UP000242664">
    <property type="component" value="Unassembled WGS sequence"/>
</dbReference>
<dbReference type="Gene3D" id="1.25.40.10">
    <property type="entry name" value="Tetratricopeptide repeat domain"/>
    <property type="match status" value="1"/>
</dbReference>
<evidence type="ECO:0000313" key="2">
    <source>
        <dbReference type="Proteomes" id="UP000242664"/>
    </source>
</evidence>
<dbReference type="InterPro" id="IPR006597">
    <property type="entry name" value="Sel1-like"/>
</dbReference>
<protein>
    <recommendedName>
        <fullName evidence="3">Sodium-type polar flagellar protein MotX</fullName>
    </recommendedName>
</protein>
<dbReference type="NCBIfam" id="NF047621">
    <property type="entry name" value="FlgprotMotXVib"/>
    <property type="match status" value="1"/>
</dbReference>
<dbReference type="PANTHER" id="PTHR43628:SF1">
    <property type="entry name" value="CHITIN SYNTHASE REGULATORY FACTOR 2-RELATED"/>
    <property type="match status" value="1"/>
</dbReference>